<dbReference type="RefSeq" id="WP_095511910.1">
    <property type="nucleotide sequence ID" value="NZ_MQWD01000001.1"/>
</dbReference>
<dbReference type="OrthoDB" id="1524053at2"/>
<evidence type="ECO:0000313" key="4">
    <source>
        <dbReference type="Proteomes" id="UP000216339"/>
    </source>
</evidence>
<keyword evidence="4" id="KW-1185">Reference proteome</keyword>
<feature type="domain" description="EamA" evidence="2">
    <location>
        <begin position="2"/>
        <end position="130"/>
    </location>
</feature>
<keyword evidence="1" id="KW-0472">Membrane</keyword>
<feature type="transmembrane region" description="Helical" evidence="1">
    <location>
        <begin position="260"/>
        <end position="279"/>
    </location>
</feature>
<dbReference type="GO" id="GO:0016020">
    <property type="term" value="C:membrane"/>
    <property type="evidence" value="ECO:0007669"/>
    <property type="project" value="InterPro"/>
</dbReference>
<feature type="transmembrane region" description="Helical" evidence="1">
    <location>
        <begin position="229"/>
        <end position="248"/>
    </location>
</feature>
<evidence type="ECO:0000313" key="3">
    <source>
        <dbReference type="EMBL" id="PAP78227.1"/>
    </source>
</evidence>
<dbReference type="SUPFAM" id="SSF103481">
    <property type="entry name" value="Multidrug resistance efflux transporter EmrE"/>
    <property type="match status" value="2"/>
</dbReference>
<dbReference type="InterPro" id="IPR000620">
    <property type="entry name" value="EamA_dom"/>
</dbReference>
<dbReference type="Proteomes" id="UP000216339">
    <property type="component" value="Unassembled WGS sequence"/>
</dbReference>
<name>A0A271J4L8_9BACT</name>
<keyword evidence="1" id="KW-1133">Transmembrane helix</keyword>
<proteinExistence type="predicted"/>
<protein>
    <recommendedName>
        <fullName evidence="2">EamA domain-containing protein</fullName>
    </recommendedName>
</protein>
<dbReference type="AlphaFoldDB" id="A0A271J4L8"/>
<feature type="transmembrane region" description="Helical" evidence="1">
    <location>
        <begin position="88"/>
        <end position="108"/>
    </location>
</feature>
<feature type="transmembrane region" description="Helical" evidence="1">
    <location>
        <begin position="114"/>
        <end position="131"/>
    </location>
</feature>
<dbReference type="Pfam" id="PF00892">
    <property type="entry name" value="EamA"/>
    <property type="match status" value="1"/>
</dbReference>
<gene>
    <name evidence="3" type="ORF">BSZ37_18240</name>
</gene>
<comment type="caution">
    <text evidence="3">The sequence shown here is derived from an EMBL/GenBank/DDBJ whole genome shotgun (WGS) entry which is preliminary data.</text>
</comment>
<organism evidence="3 4">
    <name type="scientific">Rubrivirga marina</name>
    <dbReference type="NCBI Taxonomy" id="1196024"/>
    <lineage>
        <taxon>Bacteria</taxon>
        <taxon>Pseudomonadati</taxon>
        <taxon>Rhodothermota</taxon>
        <taxon>Rhodothermia</taxon>
        <taxon>Rhodothermales</taxon>
        <taxon>Rubricoccaceae</taxon>
        <taxon>Rubrivirga</taxon>
    </lineage>
</organism>
<keyword evidence="1" id="KW-0812">Transmembrane</keyword>
<evidence type="ECO:0000259" key="2">
    <source>
        <dbReference type="Pfam" id="PF00892"/>
    </source>
</evidence>
<reference evidence="3 4" key="1">
    <citation type="submission" date="2016-11" db="EMBL/GenBank/DDBJ databases">
        <title>Study of marine rhodopsin-containing bacteria.</title>
        <authorList>
            <person name="Yoshizawa S."/>
            <person name="Kumagai Y."/>
            <person name="Kogure K."/>
        </authorList>
    </citation>
    <scope>NUCLEOTIDE SEQUENCE [LARGE SCALE GENOMIC DNA]</scope>
    <source>
        <strain evidence="3 4">SAORIC-28</strain>
    </source>
</reference>
<sequence>MLFLALAVACSLAIAVVFKVAERRDLDRTALLTVNYLAGAALAVALQGVEPPAGLSGGLVALGVGQGVLFIVGFWLFALAIREAGMGLAAGVMRLSVVVPFLASWLIWGEAPTAWQLVGLALAGGAFFLVARPAAEPPGKLGPPDLGDDSPEAGVTDGKTVGVLALLFLSGGLVDVNMKVFRESFSVAAGGTTPIATFLVFVFGVAFLVGAAVVVTTGLRTGRWPSRAAWLWGTGLGVVNYCSAEFLLRALERLDGTVAFPANSVAIVFGAALIGRVVWQERLSRANLAGLGLAAAALVLLAG</sequence>
<feature type="transmembrane region" description="Helical" evidence="1">
    <location>
        <begin position="160"/>
        <end position="178"/>
    </location>
</feature>
<feature type="transmembrane region" description="Helical" evidence="1">
    <location>
        <begin position="59"/>
        <end position="81"/>
    </location>
</feature>
<dbReference type="EMBL" id="MQWD01000001">
    <property type="protein sequence ID" value="PAP78227.1"/>
    <property type="molecule type" value="Genomic_DNA"/>
</dbReference>
<dbReference type="InterPro" id="IPR037185">
    <property type="entry name" value="EmrE-like"/>
</dbReference>
<accession>A0A271J4L8</accession>
<feature type="transmembrane region" description="Helical" evidence="1">
    <location>
        <begin position="198"/>
        <end position="217"/>
    </location>
</feature>
<dbReference type="Gene3D" id="1.10.3730.20">
    <property type="match status" value="2"/>
</dbReference>
<evidence type="ECO:0000256" key="1">
    <source>
        <dbReference type="SAM" id="Phobius"/>
    </source>
</evidence>